<feature type="chain" id="PRO_5035726562" description="Galactose oxidase" evidence="2">
    <location>
        <begin position="30"/>
        <end position="542"/>
    </location>
</feature>
<keyword evidence="1 2" id="KW-0732">Signal</keyword>
<feature type="domain" description="Glyoxal oxidase N-terminal" evidence="3">
    <location>
        <begin position="46"/>
        <end position="426"/>
    </location>
</feature>
<proteinExistence type="predicted"/>
<dbReference type="Gene3D" id="2.130.10.80">
    <property type="entry name" value="Galactose oxidase/kelch, beta-propeller"/>
    <property type="match status" value="1"/>
</dbReference>
<dbReference type="SUPFAM" id="SSF50965">
    <property type="entry name" value="Galactose oxidase, central domain"/>
    <property type="match status" value="1"/>
</dbReference>
<evidence type="ECO:0000313" key="6">
    <source>
        <dbReference type="Proteomes" id="UP000822688"/>
    </source>
</evidence>
<dbReference type="InterPro" id="IPR013783">
    <property type="entry name" value="Ig-like_fold"/>
</dbReference>
<dbReference type="Gene3D" id="2.60.40.10">
    <property type="entry name" value="Immunoglobulins"/>
    <property type="match status" value="1"/>
</dbReference>
<dbReference type="AlphaFoldDB" id="A0A8T0I7Q9"/>
<dbReference type="EMBL" id="CM026424">
    <property type="protein sequence ID" value="KAG0578989.1"/>
    <property type="molecule type" value="Genomic_DNA"/>
</dbReference>
<evidence type="ECO:0000313" key="5">
    <source>
        <dbReference type="EMBL" id="KAG0578989.1"/>
    </source>
</evidence>
<dbReference type="PANTHER" id="PTHR32208">
    <property type="entry name" value="SECRETED PROTEIN-RELATED"/>
    <property type="match status" value="1"/>
</dbReference>
<dbReference type="InterPro" id="IPR037293">
    <property type="entry name" value="Gal_Oxidase_central_sf"/>
</dbReference>
<feature type="domain" description="Galactose oxidase-like Early set" evidence="4">
    <location>
        <begin position="436"/>
        <end position="540"/>
    </location>
</feature>
<dbReference type="Pfam" id="PF07250">
    <property type="entry name" value="Glyoxal_oxid_N"/>
    <property type="match status" value="1"/>
</dbReference>
<evidence type="ECO:0000256" key="1">
    <source>
        <dbReference type="ARBA" id="ARBA00022729"/>
    </source>
</evidence>
<protein>
    <recommendedName>
        <fullName evidence="7">Galactose oxidase</fullName>
    </recommendedName>
</protein>
<comment type="caution">
    <text evidence="5">The sequence shown here is derived from an EMBL/GenBank/DDBJ whole genome shotgun (WGS) entry which is preliminary data.</text>
</comment>
<gene>
    <name evidence="5" type="ORF">KC19_4G064400</name>
</gene>
<name>A0A8T0I7Q9_CERPU</name>
<evidence type="ECO:0000259" key="3">
    <source>
        <dbReference type="Pfam" id="PF07250"/>
    </source>
</evidence>
<reference evidence="5" key="1">
    <citation type="submission" date="2020-06" db="EMBL/GenBank/DDBJ databases">
        <title>WGS assembly of Ceratodon purpureus strain R40.</title>
        <authorList>
            <person name="Carey S.B."/>
            <person name="Jenkins J."/>
            <person name="Shu S."/>
            <person name="Lovell J.T."/>
            <person name="Sreedasyam A."/>
            <person name="Maumus F."/>
            <person name="Tiley G.P."/>
            <person name="Fernandez-Pozo N."/>
            <person name="Barry K."/>
            <person name="Chen C."/>
            <person name="Wang M."/>
            <person name="Lipzen A."/>
            <person name="Daum C."/>
            <person name="Saski C.A."/>
            <person name="Payton A.C."/>
            <person name="Mcbreen J.C."/>
            <person name="Conrad R.E."/>
            <person name="Kollar L.M."/>
            <person name="Olsson S."/>
            <person name="Huttunen S."/>
            <person name="Landis J.B."/>
            <person name="Wickett N.J."/>
            <person name="Johnson M.G."/>
            <person name="Rensing S.A."/>
            <person name="Grimwood J."/>
            <person name="Schmutz J."/>
            <person name="Mcdaniel S.F."/>
        </authorList>
    </citation>
    <scope>NUCLEOTIDE SEQUENCE</scope>
    <source>
        <strain evidence="5">R40</strain>
    </source>
</reference>
<dbReference type="InterPro" id="IPR011043">
    <property type="entry name" value="Gal_Oxase/kelch_b-propeller"/>
</dbReference>
<keyword evidence="6" id="KW-1185">Reference proteome</keyword>
<dbReference type="Proteomes" id="UP000822688">
    <property type="component" value="Chromosome 4"/>
</dbReference>
<dbReference type="CDD" id="cd02851">
    <property type="entry name" value="E_set_GO_C"/>
    <property type="match status" value="1"/>
</dbReference>
<dbReference type="SUPFAM" id="SSF81296">
    <property type="entry name" value="E set domains"/>
    <property type="match status" value="1"/>
</dbReference>
<dbReference type="PANTHER" id="PTHR32208:SF71">
    <property type="entry name" value="GLYOXAL OXIDASE-RELATED PROTEIN"/>
    <property type="match status" value="1"/>
</dbReference>
<evidence type="ECO:0000256" key="2">
    <source>
        <dbReference type="SAM" id="SignalP"/>
    </source>
</evidence>
<dbReference type="InterPro" id="IPR009880">
    <property type="entry name" value="Glyoxal_oxidase_N"/>
</dbReference>
<accession>A0A8T0I7Q9</accession>
<sequence length="542" mass="59159">MTNVRFVLMLVPLLLAMLLADSVITVTEAAQDSWKTVVQNAGVEAMHMATFNTDRVVIFDRTNVGATGMKMNGRCRDQPLELVLKHDCWAHSVEYDSNSNNIRTLFIFTDPFCSSGAFLPDGTLQQIGGDKEGAWNIRQLGAGPNDDWRETSNFLFKRRWYSTTQILPDGRVIIIGGTKQPSYEFVPHQGKAAIPLAILSKAYAPKPEGENNIYPFVHLLPDGNLFIFANVYSIVFNYKTNTVVKNLPNFGKDPRVYPYSGTSSLLPLSPADGYKAIVFICGGGPLGAYGKARGRTYLTALDTCGRIEPLAANAAWAVEKMPGPRVMVDGVILPTGELLYVNGMQAGVLGWNQNRNPALSPYLYNPTSKKFTVQTATDIVRAYHSSANLQSDGTVLIAGGNDQSPYVFSGVRWPTELRLQKYSPYYLNAAFNNVRFTIVSLPGTAKLNTNFGVTFQSTSTPTTVQISLYSPPFVTHGNSMNQRMVILKQVGGITQAGGSHVVTVTAPLNGNIAPPGYYMCTALNTGTNPAIPSKAKWIKITN</sequence>
<evidence type="ECO:0008006" key="7">
    <source>
        <dbReference type="Google" id="ProtNLM"/>
    </source>
</evidence>
<feature type="signal peptide" evidence="2">
    <location>
        <begin position="1"/>
        <end position="29"/>
    </location>
</feature>
<dbReference type="Pfam" id="PF09118">
    <property type="entry name" value="GO-like_E_set"/>
    <property type="match status" value="1"/>
</dbReference>
<organism evidence="5 6">
    <name type="scientific">Ceratodon purpureus</name>
    <name type="common">Fire moss</name>
    <name type="synonym">Dicranum purpureum</name>
    <dbReference type="NCBI Taxonomy" id="3225"/>
    <lineage>
        <taxon>Eukaryota</taxon>
        <taxon>Viridiplantae</taxon>
        <taxon>Streptophyta</taxon>
        <taxon>Embryophyta</taxon>
        <taxon>Bryophyta</taxon>
        <taxon>Bryophytina</taxon>
        <taxon>Bryopsida</taxon>
        <taxon>Dicranidae</taxon>
        <taxon>Pseudoditrichales</taxon>
        <taxon>Ditrichaceae</taxon>
        <taxon>Ceratodon</taxon>
    </lineage>
</organism>
<evidence type="ECO:0000259" key="4">
    <source>
        <dbReference type="Pfam" id="PF09118"/>
    </source>
</evidence>
<dbReference type="OrthoDB" id="2019572at2759"/>
<dbReference type="InterPro" id="IPR014756">
    <property type="entry name" value="Ig_E-set"/>
</dbReference>
<dbReference type="InterPro" id="IPR015202">
    <property type="entry name" value="GO-like_E_set"/>
</dbReference>